<gene>
    <name evidence="1" type="ORF">Vadar_021475</name>
</gene>
<keyword evidence="2" id="KW-1185">Reference proteome</keyword>
<name>A0ACB7Y0M4_9ERIC</name>
<reference evidence="1 2" key="1">
    <citation type="journal article" date="2021" name="Hortic Res">
        <title>High-quality reference genome and annotation aids understanding of berry development for evergreen blueberry (Vaccinium darrowii).</title>
        <authorList>
            <person name="Yu J."/>
            <person name="Hulse-Kemp A.M."/>
            <person name="Babiker E."/>
            <person name="Staton M."/>
        </authorList>
    </citation>
    <scope>NUCLEOTIDE SEQUENCE [LARGE SCALE GENOMIC DNA]</scope>
    <source>
        <strain evidence="2">cv. NJ 8807/NJ 8810</strain>
        <tissue evidence="1">Young leaf</tissue>
    </source>
</reference>
<dbReference type="EMBL" id="CM037155">
    <property type="protein sequence ID" value="KAH7847066.1"/>
    <property type="molecule type" value="Genomic_DNA"/>
</dbReference>
<proteinExistence type="predicted"/>
<protein>
    <submittedName>
        <fullName evidence="1">Uncharacterized protein</fullName>
    </submittedName>
</protein>
<comment type="caution">
    <text evidence="1">The sequence shown here is derived from an EMBL/GenBank/DDBJ whole genome shotgun (WGS) entry which is preliminary data.</text>
</comment>
<evidence type="ECO:0000313" key="2">
    <source>
        <dbReference type="Proteomes" id="UP000828048"/>
    </source>
</evidence>
<dbReference type="Proteomes" id="UP000828048">
    <property type="component" value="Chromosome 5"/>
</dbReference>
<accession>A0ACB7Y0M4</accession>
<evidence type="ECO:0000313" key="1">
    <source>
        <dbReference type="EMBL" id="KAH7847066.1"/>
    </source>
</evidence>
<organism evidence="1 2">
    <name type="scientific">Vaccinium darrowii</name>
    <dbReference type="NCBI Taxonomy" id="229202"/>
    <lineage>
        <taxon>Eukaryota</taxon>
        <taxon>Viridiplantae</taxon>
        <taxon>Streptophyta</taxon>
        <taxon>Embryophyta</taxon>
        <taxon>Tracheophyta</taxon>
        <taxon>Spermatophyta</taxon>
        <taxon>Magnoliopsida</taxon>
        <taxon>eudicotyledons</taxon>
        <taxon>Gunneridae</taxon>
        <taxon>Pentapetalae</taxon>
        <taxon>asterids</taxon>
        <taxon>Ericales</taxon>
        <taxon>Ericaceae</taxon>
        <taxon>Vaccinioideae</taxon>
        <taxon>Vaccinieae</taxon>
        <taxon>Vaccinium</taxon>
    </lineage>
</organism>
<sequence length="353" mass="38118">MDANPTRAEAERLFGIAEKLLQAKDFPGSRDFAVLAQETDPLLDGPDQILAVVDVLIASQKRINNHPDYYALLQINYNNNNHKNLELIKKHYRRLAFLLHPDKNPFAFAEAAFRLVAEAWAVLSDPVKKLSFDNELNFYSKVDLVPTRMQTNTSNQARRDQPPPQNQQSHDQQQQQQNKLPVRRSSPWASTPAPERGSSSGAGAGAGAGAGGSGENASGSNFWTACPYCYYLYEYPKAYVDCCLRCQNCDRAFHAAAIAALPPIVPGKEAYNCCWGFFPMGFTVANGVEGGAGSDGKKAAAAAPKWTPAPAAVPPPPPPPPPAPVVPEVFVDVPAVSANPAAGAKKRGRPKKA</sequence>